<name>A0A0A1DSR7_NOCSI</name>
<keyword evidence="2" id="KW-1185">Reference proteome</keyword>
<dbReference type="STRING" id="2045.KR76_27410"/>
<protein>
    <submittedName>
        <fullName evidence="1">Uncharacterized protein</fullName>
    </submittedName>
</protein>
<evidence type="ECO:0000313" key="1">
    <source>
        <dbReference type="EMBL" id="AIY19568.1"/>
    </source>
</evidence>
<dbReference type="Pfam" id="PF06197">
    <property type="entry name" value="DUF998"/>
    <property type="match status" value="1"/>
</dbReference>
<gene>
    <name evidence="1" type="ORF">KR76_27410</name>
</gene>
<dbReference type="EMBL" id="CP009896">
    <property type="protein sequence ID" value="AIY19568.1"/>
    <property type="molecule type" value="Genomic_DNA"/>
</dbReference>
<dbReference type="HOGENOM" id="CLU_1159330_0_0_11"/>
<organism evidence="1 2">
    <name type="scientific">Nocardioides simplex</name>
    <name type="common">Arthrobacter simplex</name>
    <dbReference type="NCBI Taxonomy" id="2045"/>
    <lineage>
        <taxon>Bacteria</taxon>
        <taxon>Bacillati</taxon>
        <taxon>Actinomycetota</taxon>
        <taxon>Actinomycetes</taxon>
        <taxon>Propionibacteriales</taxon>
        <taxon>Nocardioidaceae</taxon>
        <taxon>Pimelobacter</taxon>
    </lineage>
</organism>
<dbReference type="OrthoDB" id="3831082at2"/>
<dbReference type="InterPro" id="IPR009339">
    <property type="entry name" value="DUF998"/>
</dbReference>
<evidence type="ECO:0000313" key="2">
    <source>
        <dbReference type="Proteomes" id="UP000030300"/>
    </source>
</evidence>
<dbReference type="Proteomes" id="UP000030300">
    <property type="component" value="Chromosome"/>
</dbReference>
<accession>A0A0A1DSR7</accession>
<reference evidence="1 2" key="1">
    <citation type="journal article" date="2015" name="Genome Announc.">
        <title>Complete Genome Sequence of Steroid-Transforming Nocardioides simplex VKM Ac-2033D.</title>
        <authorList>
            <person name="Shtratnikova V.Y."/>
            <person name="Schelkunov M.I."/>
            <person name="Pekov Y.A."/>
            <person name="Fokina V.V."/>
            <person name="Logacheva M.D."/>
            <person name="Sokolov S.L."/>
            <person name="Bragin E.Y."/>
            <person name="Ashapkin V.V."/>
            <person name="Donova M.V."/>
        </authorList>
    </citation>
    <scope>NUCLEOTIDE SEQUENCE [LARGE SCALE GENOMIC DNA]</scope>
    <source>
        <strain evidence="1 2">VKM Ac-2033D</strain>
    </source>
</reference>
<dbReference type="AlphaFoldDB" id="A0A0A1DSR7"/>
<proteinExistence type="predicted"/>
<dbReference type="KEGG" id="psim:KR76_27410"/>
<dbReference type="GeneID" id="96612459"/>
<sequence length="226" mass="24152">MRWRRPEVLLTTGVLAGVLYSNFLLDALLSRRHDWFAVVSELEMPGYPTATLLRTTDVVCSLLVIGIAGVLWTARRARGAERLAAAAMVVFALGGIVAALVPLPCRPGASSCPAPRQVLQDGVHDTASLVSQVAVFVSAGAIALALRTEGPRWLVRHGHATFWVGGIAGTVLLVTLDQTHPGSWQAGLVQRLQLAWMSTWIYGFAVATVVARSRAERPVRSAAATP</sequence>
<dbReference type="RefSeq" id="WP_038682901.1">
    <property type="nucleotide sequence ID" value="NZ_BJMC01000016.1"/>
</dbReference>